<feature type="domain" description="FAD dependent oxidoreductase" evidence="2">
    <location>
        <begin position="24"/>
        <end position="410"/>
    </location>
</feature>
<dbReference type="PANTHER" id="PTHR13847:SF289">
    <property type="entry name" value="GLYCINE OXIDASE"/>
    <property type="match status" value="1"/>
</dbReference>
<keyword evidence="1" id="KW-0560">Oxidoreductase</keyword>
<evidence type="ECO:0000256" key="1">
    <source>
        <dbReference type="ARBA" id="ARBA00023002"/>
    </source>
</evidence>
<dbReference type="Pfam" id="PF01266">
    <property type="entry name" value="DAO"/>
    <property type="match status" value="1"/>
</dbReference>
<sequence length="450" mass="48470">MSTEQFGTKPEAKPDSARGGIREITVVGGGLIGLFTALYGHEAGYRVRVIERSVVGSGASRGNAGEICPSMANPMPAPGMVRNGLANSLAEDAALRIHLPPSIALSRWLLAFARNCRPGAYEHGFEALSSLSTRSFRLFEQLPDLGVATTLSQTGNLKCYADPARAERDFAVSQRVSRFGLPTPTEMISGDAIRELAPVVSEKVTAGYHWPAQWFVDPSVLVNDLHARLLAVGVEFREHTEVTRVTPYRNAVVVHTDGGDIETDAVVIASGAWSPAVLRSVGVRAPIQSGKGYSFSVTPDVMPNHVINMSESNAVATPMGDRLRIGGTVEFDGTMDKFNPSRIERIIRAARPYLTGIDWEDRSEEWVGPRPMTPDGLPLIGRSDASDRVVVAAGHNMLGLTLGPASAELAISALGGHTLPGWSDPFDANRFGRRWAGRRPLTERTGMLVR</sequence>
<dbReference type="SUPFAM" id="SSF54373">
    <property type="entry name" value="FAD-linked reductases, C-terminal domain"/>
    <property type="match status" value="1"/>
</dbReference>
<dbReference type="SUPFAM" id="SSF51905">
    <property type="entry name" value="FAD/NAD(P)-binding domain"/>
    <property type="match status" value="1"/>
</dbReference>
<comment type="caution">
    <text evidence="3">The sequence shown here is derived from an EMBL/GenBank/DDBJ whole genome shotgun (WGS) entry which is preliminary data.</text>
</comment>
<evidence type="ECO:0000313" key="4">
    <source>
        <dbReference type="Proteomes" id="UP000272015"/>
    </source>
</evidence>
<dbReference type="InterPro" id="IPR036188">
    <property type="entry name" value="FAD/NAD-bd_sf"/>
</dbReference>
<keyword evidence="4" id="KW-1185">Reference proteome</keyword>
<protein>
    <submittedName>
        <fullName evidence="3">FAD-dependent oxidoreductase</fullName>
    </submittedName>
</protein>
<dbReference type="OrthoDB" id="9806257at2"/>
<gene>
    <name evidence="3" type="ORF">D6T64_08675</name>
</gene>
<dbReference type="InterPro" id="IPR006076">
    <property type="entry name" value="FAD-dep_OxRdtase"/>
</dbReference>
<dbReference type="GO" id="GO:0016491">
    <property type="term" value="F:oxidoreductase activity"/>
    <property type="evidence" value="ECO:0007669"/>
    <property type="project" value="UniProtKB-KW"/>
</dbReference>
<dbReference type="Gene3D" id="3.50.50.60">
    <property type="entry name" value="FAD/NAD(P)-binding domain"/>
    <property type="match status" value="2"/>
</dbReference>
<evidence type="ECO:0000313" key="3">
    <source>
        <dbReference type="EMBL" id="RJT89023.1"/>
    </source>
</evidence>
<name>A0A3A5MPY7_9MICO</name>
<dbReference type="RefSeq" id="WP_119974262.1">
    <property type="nucleotide sequence ID" value="NZ_JBHSQA010000016.1"/>
</dbReference>
<dbReference type="Proteomes" id="UP000272015">
    <property type="component" value="Unassembled WGS sequence"/>
</dbReference>
<dbReference type="EMBL" id="QZVS01000078">
    <property type="protein sequence ID" value="RJT89023.1"/>
    <property type="molecule type" value="Genomic_DNA"/>
</dbReference>
<evidence type="ECO:0000259" key="2">
    <source>
        <dbReference type="Pfam" id="PF01266"/>
    </source>
</evidence>
<dbReference type="AlphaFoldDB" id="A0A3A5MPY7"/>
<proteinExistence type="predicted"/>
<accession>A0A3A5MPY7</accession>
<dbReference type="PANTHER" id="PTHR13847">
    <property type="entry name" value="SARCOSINE DEHYDROGENASE-RELATED"/>
    <property type="match status" value="1"/>
</dbReference>
<dbReference type="Gene3D" id="3.30.9.10">
    <property type="entry name" value="D-Amino Acid Oxidase, subunit A, domain 2"/>
    <property type="match status" value="1"/>
</dbReference>
<organism evidence="3 4">
    <name type="scientific">Cryobacterium melibiosiphilum</name>
    <dbReference type="NCBI Taxonomy" id="995039"/>
    <lineage>
        <taxon>Bacteria</taxon>
        <taxon>Bacillati</taxon>
        <taxon>Actinomycetota</taxon>
        <taxon>Actinomycetes</taxon>
        <taxon>Micrococcales</taxon>
        <taxon>Microbacteriaceae</taxon>
        <taxon>Cryobacterium</taxon>
    </lineage>
</organism>
<reference evidence="3 4" key="1">
    <citation type="submission" date="2018-09" db="EMBL/GenBank/DDBJ databases">
        <title>Novel species of Cryobacterium.</title>
        <authorList>
            <person name="Liu Q."/>
            <person name="Xin Y.-H."/>
        </authorList>
    </citation>
    <scope>NUCLEOTIDE SEQUENCE [LARGE SCALE GENOMIC DNA]</scope>
    <source>
        <strain evidence="3 4">Hh39</strain>
    </source>
</reference>
<dbReference type="GO" id="GO:0005737">
    <property type="term" value="C:cytoplasm"/>
    <property type="evidence" value="ECO:0007669"/>
    <property type="project" value="TreeGrafter"/>
</dbReference>